<evidence type="ECO:0000256" key="3">
    <source>
        <dbReference type="ARBA" id="ARBA00022692"/>
    </source>
</evidence>
<dbReference type="Gene3D" id="3.40.50.300">
    <property type="entry name" value="P-loop containing nucleotide triphosphate hydrolases"/>
    <property type="match status" value="1"/>
</dbReference>
<proteinExistence type="predicted"/>
<dbReference type="CDD" id="cd01127">
    <property type="entry name" value="TrwB_TraG_TraD_VirD4"/>
    <property type="match status" value="1"/>
</dbReference>
<dbReference type="InterPro" id="IPR051539">
    <property type="entry name" value="T4SS-coupling_protein"/>
</dbReference>
<feature type="domain" description="TraD/TraG TraM recognition site" evidence="6">
    <location>
        <begin position="374"/>
        <end position="484"/>
    </location>
</feature>
<dbReference type="Proteomes" id="UP000218842">
    <property type="component" value="Unassembled WGS sequence"/>
</dbReference>
<dbReference type="GO" id="GO:0005886">
    <property type="term" value="C:plasma membrane"/>
    <property type="evidence" value="ECO:0007669"/>
    <property type="project" value="UniProtKB-SubCell"/>
</dbReference>
<evidence type="ECO:0000256" key="2">
    <source>
        <dbReference type="ARBA" id="ARBA00022475"/>
    </source>
</evidence>
<comment type="subcellular location">
    <subcellularLocation>
        <location evidence="1">Cell membrane</location>
        <topology evidence="1">Multi-pass membrane protein</topology>
    </subcellularLocation>
</comment>
<keyword evidence="3" id="KW-0812">Transmembrane</keyword>
<protein>
    <recommendedName>
        <fullName evidence="6">TraD/TraG TraM recognition site domain-containing protein</fullName>
    </recommendedName>
</protein>
<keyword evidence="5" id="KW-0472">Membrane</keyword>
<reference evidence="7 8" key="1">
    <citation type="journal article" date="2017" name="Genome Biol. Evol.">
        <title>Population Structure and Local Adaptation of MAC Lung Disease Agent Mycobacterium avium subsp. hominissuis.</title>
        <authorList>
            <person name="Yano H."/>
            <person name="Iwamoto T."/>
            <person name="Nishiuchi Y."/>
            <person name="Nakajima C."/>
            <person name="Starkova D.A."/>
            <person name="Mokrousov I."/>
            <person name="Narvskaya O."/>
            <person name="Yoshida S."/>
            <person name="Arikawa K."/>
            <person name="Nakanishi N."/>
            <person name="Osaki K."/>
            <person name="Nakagawa I."/>
            <person name="Ato M."/>
            <person name="Suzuki Y."/>
            <person name="Maruyama F."/>
        </authorList>
    </citation>
    <scope>NUCLEOTIDE SEQUENCE [LARGE SCALE GENOMIC DNA]</scope>
    <source>
        <strain evidence="7 8">OCU466</strain>
    </source>
</reference>
<evidence type="ECO:0000313" key="7">
    <source>
        <dbReference type="EMBL" id="PBJ39150.1"/>
    </source>
</evidence>
<evidence type="ECO:0000259" key="6">
    <source>
        <dbReference type="Pfam" id="PF12696"/>
    </source>
</evidence>
<dbReference type="Pfam" id="PF12696">
    <property type="entry name" value="TraG-D_C"/>
    <property type="match status" value="1"/>
</dbReference>
<keyword evidence="2" id="KW-1003">Cell membrane</keyword>
<evidence type="ECO:0000313" key="8">
    <source>
        <dbReference type="Proteomes" id="UP000218842"/>
    </source>
</evidence>
<comment type="caution">
    <text evidence="7">The sequence shown here is derived from an EMBL/GenBank/DDBJ whole genome shotgun (WGS) entry which is preliminary data.</text>
</comment>
<evidence type="ECO:0000256" key="1">
    <source>
        <dbReference type="ARBA" id="ARBA00004651"/>
    </source>
</evidence>
<name>A0A2A3LD09_MYCAV</name>
<dbReference type="PANTHER" id="PTHR37937:SF1">
    <property type="entry name" value="CONJUGATIVE TRANSFER: DNA TRANSPORT"/>
    <property type="match status" value="1"/>
</dbReference>
<organism evidence="7 8">
    <name type="scientific">Mycobacterium avium subsp. hominissuis</name>
    <dbReference type="NCBI Taxonomy" id="439334"/>
    <lineage>
        <taxon>Bacteria</taxon>
        <taxon>Bacillati</taxon>
        <taxon>Actinomycetota</taxon>
        <taxon>Actinomycetes</taxon>
        <taxon>Mycobacteriales</taxon>
        <taxon>Mycobacteriaceae</taxon>
        <taxon>Mycobacterium</taxon>
        <taxon>Mycobacterium avium complex (MAC)</taxon>
    </lineage>
</organism>
<dbReference type="RefSeq" id="WP_071321571.1">
    <property type="nucleotide sequence ID" value="NZ_CP009405.2"/>
</dbReference>
<sequence>MALMTPRPMPTPYAGVVTDPDTGEKYAPKTGPMVLVTCPTGGGKTESVLAPACISHPGPVVGAGSKDDLLRLVMERRFGPVYLIDLRQMPTPDYGSDVVQCRIDPTVLVETHDDALNVATWLHRASTLSLGGRITSHSDPYWAYQIIPALAAILYTASPRGNGRGIEWALNAVENPFRKVDPPPVTVPVISKTQQLQLDLAKARCAEVEADATARESQKIAARLAMEEAQQAHDALVAAIADATAAAAQQAQAAAARKNQPPKDEDASWWDCRQYLPSWSLLPRKIERTATLNERQRDSVALGMSAALFPWVYESVRRPTLPIFRPEWLDDPTATLFVLAEPEGGGVGASLPLIQSIVSMWRRKTATDTVMHNVLIAVDELTNTMPLPTLDILVSETRGLGVNMIVAVQAAQQIANRYDPIFMETLLRIFPVVLVMHGSAEMDMLEQASLWSGITVRASETIDQTTGNRVLSTEEGPLMLPQELQPTEKYTGRLVYRGTEGCMVELPSFTEFLRLFDERSIRGMVRI</sequence>
<dbReference type="InterPro" id="IPR032689">
    <property type="entry name" value="TraG-D_C"/>
</dbReference>
<gene>
    <name evidence="7" type="ORF">XV03_04015</name>
</gene>
<dbReference type="AlphaFoldDB" id="A0A2A3LD09"/>
<evidence type="ECO:0000256" key="5">
    <source>
        <dbReference type="ARBA" id="ARBA00023136"/>
    </source>
</evidence>
<accession>A0A2A3LD09</accession>
<evidence type="ECO:0000256" key="4">
    <source>
        <dbReference type="ARBA" id="ARBA00022989"/>
    </source>
</evidence>
<keyword evidence="4" id="KW-1133">Transmembrane helix</keyword>
<dbReference type="EMBL" id="LBGZ01000029">
    <property type="protein sequence ID" value="PBJ39150.1"/>
    <property type="molecule type" value="Genomic_DNA"/>
</dbReference>
<dbReference type="PANTHER" id="PTHR37937">
    <property type="entry name" value="CONJUGATIVE TRANSFER: DNA TRANSPORT"/>
    <property type="match status" value="1"/>
</dbReference>
<dbReference type="SUPFAM" id="SSF52540">
    <property type="entry name" value="P-loop containing nucleoside triphosphate hydrolases"/>
    <property type="match status" value="1"/>
</dbReference>
<dbReference type="InterPro" id="IPR027417">
    <property type="entry name" value="P-loop_NTPase"/>
</dbReference>